<dbReference type="PROSITE" id="PS50158">
    <property type="entry name" value="ZF_CCHC"/>
    <property type="match status" value="1"/>
</dbReference>
<sequence>MSDSQEDGVDRTGIDPGSYWRVWTCIETLLNEDEKNRMMMEPYRATTLQVTSILRLWGKQWAGNAAWASVLNKNSLHHEAEECIVALYHLRQWMNEVVESDASAENGFLAVDVCGGKGIFSMMLSYMASEFWQPEDATAATTQDQISRPRHLKKIILLEKATDIDWCHLKEANQRSDSHTANAGISFPMIELWSDTNLHQYDILIERLQALSAENDNLPIAMTGIHLCKMLSPSLAGLVNGLGSQLCPYLCLSPCCLPRVVLNPSSKKNKKLNTPQPPRIIPIHGHETKEARESRLEHNRRKHAARNRFSCYLCKSRKHWVKRCPQYTAMEDDEERQKVMNAALASVPCWICGVVGHFRNDCPNPDAARIVNRNPPTAEMDVSNVITSPSPYATYVSCWQLTLTWARTAVTSSPTTRGLILLRRIKPALNRLSELQRR</sequence>
<dbReference type="OrthoDB" id="206598at2759"/>
<protein>
    <recommendedName>
        <fullName evidence="2">CCHC-type domain-containing protein</fullName>
    </recommendedName>
</protein>
<dbReference type="InterPro" id="IPR001878">
    <property type="entry name" value="Znf_CCHC"/>
</dbReference>
<organism evidence="3 4">
    <name type="scientific">Seminavis robusta</name>
    <dbReference type="NCBI Taxonomy" id="568900"/>
    <lineage>
        <taxon>Eukaryota</taxon>
        <taxon>Sar</taxon>
        <taxon>Stramenopiles</taxon>
        <taxon>Ochrophyta</taxon>
        <taxon>Bacillariophyta</taxon>
        <taxon>Bacillariophyceae</taxon>
        <taxon>Bacillariophycidae</taxon>
        <taxon>Naviculales</taxon>
        <taxon>Naviculaceae</taxon>
        <taxon>Seminavis</taxon>
    </lineage>
</organism>
<gene>
    <name evidence="3" type="ORF">SEMRO_1532_G280220.1</name>
</gene>
<feature type="domain" description="CCHC-type" evidence="2">
    <location>
        <begin position="349"/>
        <end position="364"/>
    </location>
</feature>
<keyword evidence="1" id="KW-0863">Zinc-finger</keyword>
<dbReference type="EMBL" id="CAICTM010001530">
    <property type="protein sequence ID" value="CAB9524390.1"/>
    <property type="molecule type" value="Genomic_DNA"/>
</dbReference>
<dbReference type="InterPro" id="IPR036875">
    <property type="entry name" value="Znf_CCHC_sf"/>
</dbReference>
<name>A0A9N8ETF2_9STRA</name>
<reference evidence="3" key="1">
    <citation type="submission" date="2020-06" db="EMBL/GenBank/DDBJ databases">
        <authorList>
            <consortium name="Plant Systems Biology data submission"/>
        </authorList>
    </citation>
    <scope>NUCLEOTIDE SEQUENCE</scope>
    <source>
        <strain evidence="3">D6</strain>
    </source>
</reference>
<accession>A0A9N8ETF2</accession>
<evidence type="ECO:0000313" key="4">
    <source>
        <dbReference type="Proteomes" id="UP001153069"/>
    </source>
</evidence>
<dbReference type="SUPFAM" id="SSF57756">
    <property type="entry name" value="Retrovirus zinc finger-like domains"/>
    <property type="match status" value="2"/>
</dbReference>
<dbReference type="Gene3D" id="4.10.60.10">
    <property type="entry name" value="Zinc finger, CCHC-type"/>
    <property type="match status" value="1"/>
</dbReference>
<dbReference type="Pfam" id="PF00098">
    <property type="entry name" value="zf-CCHC"/>
    <property type="match status" value="1"/>
</dbReference>
<dbReference type="AlphaFoldDB" id="A0A9N8ETF2"/>
<comment type="caution">
    <text evidence="3">The sequence shown here is derived from an EMBL/GenBank/DDBJ whole genome shotgun (WGS) entry which is preliminary data.</text>
</comment>
<evidence type="ECO:0000259" key="2">
    <source>
        <dbReference type="PROSITE" id="PS50158"/>
    </source>
</evidence>
<dbReference type="SMART" id="SM00343">
    <property type="entry name" value="ZnF_C2HC"/>
    <property type="match status" value="2"/>
</dbReference>
<evidence type="ECO:0000256" key="1">
    <source>
        <dbReference type="PROSITE-ProRule" id="PRU00047"/>
    </source>
</evidence>
<dbReference type="GO" id="GO:0008270">
    <property type="term" value="F:zinc ion binding"/>
    <property type="evidence" value="ECO:0007669"/>
    <property type="project" value="UniProtKB-KW"/>
</dbReference>
<proteinExistence type="predicted"/>
<keyword evidence="1" id="KW-0862">Zinc</keyword>
<dbReference type="Proteomes" id="UP001153069">
    <property type="component" value="Unassembled WGS sequence"/>
</dbReference>
<keyword evidence="4" id="KW-1185">Reference proteome</keyword>
<evidence type="ECO:0000313" key="3">
    <source>
        <dbReference type="EMBL" id="CAB9524390.1"/>
    </source>
</evidence>
<dbReference type="GO" id="GO:0003676">
    <property type="term" value="F:nucleic acid binding"/>
    <property type="evidence" value="ECO:0007669"/>
    <property type="project" value="InterPro"/>
</dbReference>
<keyword evidence="1" id="KW-0479">Metal-binding</keyword>